<protein>
    <recommendedName>
        <fullName evidence="6">Dynein axonemal assembly factor 1 homolog</fullName>
    </recommendedName>
</protein>
<reference evidence="8" key="3">
    <citation type="submission" date="2019-06" db="EMBL/GenBank/DDBJ databases">
        <authorList>
            <person name="Poynton C."/>
            <person name="Hasenbein S."/>
            <person name="Benoit J.B."/>
            <person name="Sepulveda M.S."/>
            <person name="Poelchau M.F."/>
            <person name="Murali S.C."/>
            <person name="Chen S."/>
            <person name="Glastad K.M."/>
            <person name="Werren J.H."/>
            <person name="Vineis J.H."/>
            <person name="Bowen J.L."/>
            <person name="Friedrich M."/>
            <person name="Jones J."/>
            <person name="Robertson H.M."/>
            <person name="Feyereisen R."/>
            <person name="Mechler-Hickson A."/>
            <person name="Mathers N."/>
            <person name="Lee C.E."/>
            <person name="Colbourne J.K."/>
            <person name="Biales A."/>
            <person name="Johnston J.S."/>
            <person name="Wellborn G.A."/>
            <person name="Rosendale A.J."/>
            <person name="Cridge A.G."/>
            <person name="Munoz-Torres M.C."/>
            <person name="Bain P.A."/>
            <person name="Manny A.R."/>
            <person name="Major K.M."/>
            <person name="Lambert F.N."/>
            <person name="Vulpe C.D."/>
            <person name="Tuck P."/>
            <person name="Blalock B.J."/>
            <person name="Lin Y.-Y."/>
            <person name="Smith M.E."/>
            <person name="Ochoa-Acuna H."/>
            <person name="Chen M.-J.M."/>
            <person name="Childers C.P."/>
            <person name="Qu J."/>
            <person name="Dugan S."/>
            <person name="Lee S.L."/>
            <person name="Chao H."/>
            <person name="Dinh H."/>
            <person name="Han Y."/>
            <person name="Doddapaneni H."/>
            <person name="Worley K.C."/>
            <person name="Muzny D.M."/>
            <person name="Gibbs R.A."/>
            <person name="Richards S."/>
        </authorList>
    </citation>
    <scope>NUCLEOTIDE SEQUENCE</scope>
    <source>
        <strain evidence="8">HAZT.00-mixed</strain>
        <tissue evidence="8">Whole organism</tissue>
    </source>
</reference>
<comment type="caution">
    <text evidence="8">The sequence shown here is derived from an EMBL/GenBank/DDBJ whole genome shotgun (WGS) entry which is preliminary data.</text>
</comment>
<dbReference type="OrthoDB" id="7451790at2759"/>
<sequence>MADDAENISPDEGGVPSNHDSSDDARASPESESLASKLENNGEADDEATEELVILDVDAVTIENLDGLVGLNSLFLGKNKITRLQNLDCLLNLKVLGIQSNRITKIEGLGRLVSLDQLYLSHNGIQILEGLNNNTKLNTLDLACNRIHRIENISHLVNLEEFWVRSSRVPLLSFRLCRDSFNLVCYGQFNGNAVSDWKDIDELIPAKGLQTVYLEGNPIQQDPNYRRKLKLALPSLVQIDATLCR</sequence>
<reference evidence="8" key="2">
    <citation type="journal article" date="2018" name="Environ. Sci. Technol.">
        <title>The Toxicogenome of Hyalella azteca: A Model for Sediment Ecotoxicology and Evolutionary Toxicology.</title>
        <authorList>
            <person name="Poynton H.C."/>
            <person name="Hasenbein S."/>
            <person name="Benoit J.B."/>
            <person name="Sepulveda M.S."/>
            <person name="Poelchau M.F."/>
            <person name="Hughes D.S.T."/>
            <person name="Murali S.C."/>
            <person name="Chen S."/>
            <person name="Glastad K.M."/>
            <person name="Goodisman M.A.D."/>
            <person name="Werren J.H."/>
            <person name="Vineis J.H."/>
            <person name="Bowen J.L."/>
            <person name="Friedrich M."/>
            <person name="Jones J."/>
            <person name="Robertson H.M."/>
            <person name="Feyereisen R."/>
            <person name="Mechler-Hickson A."/>
            <person name="Mathers N."/>
            <person name="Lee C.E."/>
            <person name="Colbourne J.K."/>
            <person name="Biales A."/>
            <person name="Johnston J.S."/>
            <person name="Wellborn G.A."/>
            <person name="Rosendale A.J."/>
            <person name="Cridge A.G."/>
            <person name="Munoz-Torres M.C."/>
            <person name="Bain P.A."/>
            <person name="Manny A.R."/>
            <person name="Major K.M."/>
            <person name="Lambert F.N."/>
            <person name="Vulpe C.D."/>
            <person name="Tuck P."/>
            <person name="Blalock B.J."/>
            <person name="Lin Y.Y."/>
            <person name="Smith M.E."/>
            <person name="Ochoa-Acuna H."/>
            <person name="Chen M.M."/>
            <person name="Childers C.P."/>
            <person name="Qu J."/>
            <person name="Dugan S."/>
            <person name="Lee S.L."/>
            <person name="Chao H."/>
            <person name="Dinh H."/>
            <person name="Han Y."/>
            <person name="Doddapaneni H."/>
            <person name="Worley K.C."/>
            <person name="Muzny D.M."/>
            <person name="Gibbs R.A."/>
            <person name="Richards S."/>
        </authorList>
    </citation>
    <scope>NUCLEOTIDE SEQUENCE</scope>
    <source>
        <strain evidence="8">HAZT.00-mixed</strain>
        <tissue evidence="8">Whole organism</tissue>
    </source>
</reference>
<dbReference type="Pfam" id="PF12799">
    <property type="entry name" value="LRR_4"/>
    <property type="match status" value="1"/>
</dbReference>
<comment type="function">
    <text evidence="1">Cilium-specific protein required for cilia structures.</text>
</comment>
<keyword evidence="3" id="KW-0433">Leucine-rich repeat</keyword>
<dbReference type="Proteomes" id="UP000711488">
    <property type="component" value="Unassembled WGS sequence"/>
</dbReference>
<evidence type="ECO:0000313" key="8">
    <source>
        <dbReference type="EMBL" id="KAA0196457.1"/>
    </source>
</evidence>
<dbReference type="PANTHER" id="PTHR45973:SF23">
    <property type="entry name" value="PROTEIN PHOSPHATASE 1 REGULATORY SUBUNIT 7"/>
    <property type="match status" value="1"/>
</dbReference>
<dbReference type="GO" id="GO:0005634">
    <property type="term" value="C:nucleus"/>
    <property type="evidence" value="ECO:0007669"/>
    <property type="project" value="UniProtKB-SubCell"/>
</dbReference>
<proteinExistence type="predicted"/>
<keyword evidence="5" id="KW-0539">Nucleus</keyword>
<evidence type="ECO:0000256" key="7">
    <source>
        <dbReference type="SAM" id="MobiDB-lite"/>
    </source>
</evidence>
<accession>A0A6A0H3V7</accession>
<dbReference type="InterPro" id="IPR025875">
    <property type="entry name" value="Leu-rich_rpt_4"/>
</dbReference>
<evidence type="ECO:0000256" key="6">
    <source>
        <dbReference type="ARBA" id="ARBA00024433"/>
    </source>
</evidence>
<evidence type="ECO:0000256" key="1">
    <source>
        <dbReference type="ARBA" id="ARBA00003843"/>
    </source>
</evidence>
<evidence type="ECO:0000256" key="5">
    <source>
        <dbReference type="ARBA" id="ARBA00023242"/>
    </source>
</evidence>
<keyword evidence="4" id="KW-0677">Repeat</keyword>
<dbReference type="InterPro" id="IPR001611">
    <property type="entry name" value="Leu-rich_rpt"/>
</dbReference>
<evidence type="ECO:0000256" key="2">
    <source>
        <dbReference type="ARBA" id="ARBA00004123"/>
    </source>
</evidence>
<dbReference type="InterPro" id="IPR050576">
    <property type="entry name" value="Cilia_flagella_integrity"/>
</dbReference>
<dbReference type="InterPro" id="IPR032675">
    <property type="entry name" value="LRR_dom_sf"/>
</dbReference>
<comment type="subcellular location">
    <subcellularLocation>
        <location evidence="2">Nucleus</location>
    </subcellularLocation>
</comment>
<dbReference type="SMART" id="SM00365">
    <property type="entry name" value="LRR_SD22"/>
    <property type="match status" value="4"/>
</dbReference>
<gene>
    <name evidence="8" type="ORF">HAZT_HAZT000696</name>
</gene>
<dbReference type="SUPFAM" id="SSF52058">
    <property type="entry name" value="L domain-like"/>
    <property type="match status" value="1"/>
</dbReference>
<dbReference type="Gene3D" id="3.80.10.10">
    <property type="entry name" value="Ribonuclease Inhibitor"/>
    <property type="match status" value="2"/>
</dbReference>
<feature type="region of interest" description="Disordered" evidence="7">
    <location>
        <begin position="1"/>
        <end position="45"/>
    </location>
</feature>
<evidence type="ECO:0000256" key="3">
    <source>
        <dbReference type="ARBA" id="ARBA00022614"/>
    </source>
</evidence>
<organism evidence="8">
    <name type="scientific">Hyalella azteca</name>
    <name type="common">Amphipod</name>
    <dbReference type="NCBI Taxonomy" id="294128"/>
    <lineage>
        <taxon>Eukaryota</taxon>
        <taxon>Metazoa</taxon>
        <taxon>Ecdysozoa</taxon>
        <taxon>Arthropoda</taxon>
        <taxon>Crustacea</taxon>
        <taxon>Multicrustacea</taxon>
        <taxon>Malacostraca</taxon>
        <taxon>Eumalacostraca</taxon>
        <taxon>Peracarida</taxon>
        <taxon>Amphipoda</taxon>
        <taxon>Senticaudata</taxon>
        <taxon>Talitrida</taxon>
        <taxon>Talitroidea</taxon>
        <taxon>Hyalellidae</taxon>
        <taxon>Hyalella</taxon>
    </lineage>
</organism>
<reference evidence="8" key="1">
    <citation type="submission" date="2014-08" db="EMBL/GenBank/DDBJ databases">
        <authorList>
            <person name="Murali S."/>
            <person name="Richards S."/>
            <person name="Bandaranaike D."/>
            <person name="Bellair M."/>
            <person name="Blankenburg K."/>
            <person name="Chao H."/>
            <person name="Dinh H."/>
            <person name="Doddapaneni H."/>
            <person name="Dugan-Rocha S."/>
            <person name="Elkadiri S."/>
            <person name="Gnanaolivu R."/>
            <person name="Hughes D."/>
            <person name="Lee S."/>
            <person name="Li M."/>
            <person name="Ming W."/>
            <person name="Munidasa M."/>
            <person name="Muniz J."/>
            <person name="Nguyen L."/>
            <person name="Osuji N."/>
            <person name="Pu L.-L."/>
            <person name="Puazo M."/>
            <person name="Skinner E."/>
            <person name="Qu C."/>
            <person name="Quiroz J."/>
            <person name="Raj R."/>
            <person name="Weissenberger G."/>
            <person name="Xin Y."/>
            <person name="Zou X."/>
            <person name="Han Y."/>
            <person name="Worley K."/>
            <person name="Muzny D."/>
            <person name="Gibbs R."/>
        </authorList>
    </citation>
    <scope>NUCLEOTIDE SEQUENCE</scope>
    <source>
        <strain evidence="8">HAZT.00-mixed</strain>
        <tissue evidence="8">Whole organism</tissue>
    </source>
</reference>
<name>A0A6A0H3V7_HYAAZ</name>
<dbReference type="PROSITE" id="PS51450">
    <property type="entry name" value="LRR"/>
    <property type="match status" value="4"/>
</dbReference>
<dbReference type="PANTHER" id="PTHR45973">
    <property type="entry name" value="PROTEIN PHOSPHATASE 1 REGULATORY SUBUNIT SDS22-RELATED"/>
    <property type="match status" value="1"/>
</dbReference>
<dbReference type="AlphaFoldDB" id="A0A6A0H3V7"/>
<dbReference type="EMBL" id="JQDR03008905">
    <property type="protein sequence ID" value="KAA0196457.1"/>
    <property type="molecule type" value="Genomic_DNA"/>
</dbReference>
<evidence type="ECO:0000256" key="4">
    <source>
        <dbReference type="ARBA" id="ARBA00022737"/>
    </source>
</evidence>
<feature type="compositionally biased region" description="Basic and acidic residues" evidence="7">
    <location>
        <begin position="20"/>
        <end position="29"/>
    </location>
</feature>